<evidence type="ECO:0000313" key="3">
    <source>
        <dbReference type="Proteomes" id="UP000325577"/>
    </source>
</evidence>
<dbReference type="PANTHER" id="PTHR36058:SF1">
    <property type="entry name" value="NUCLEOPHOSMIN"/>
    <property type="match status" value="1"/>
</dbReference>
<proteinExistence type="predicted"/>
<dbReference type="Proteomes" id="UP000325577">
    <property type="component" value="Linkage Group LG17"/>
</dbReference>
<reference evidence="2 3" key="1">
    <citation type="submission" date="2019-09" db="EMBL/GenBank/DDBJ databases">
        <title>A chromosome-level genome assembly of the Chinese tupelo Nyssa sinensis.</title>
        <authorList>
            <person name="Yang X."/>
            <person name="Kang M."/>
            <person name="Yang Y."/>
            <person name="Xiong H."/>
            <person name="Wang M."/>
            <person name="Zhang Z."/>
            <person name="Wang Z."/>
            <person name="Wu H."/>
            <person name="Ma T."/>
            <person name="Liu J."/>
            <person name="Xi Z."/>
        </authorList>
    </citation>
    <scope>NUCLEOTIDE SEQUENCE [LARGE SCALE GENOMIC DNA]</scope>
    <source>
        <strain evidence="2">J267</strain>
        <tissue evidence="2">Leaf</tissue>
    </source>
</reference>
<feature type="region of interest" description="Disordered" evidence="1">
    <location>
        <begin position="53"/>
        <end position="72"/>
    </location>
</feature>
<protein>
    <submittedName>
        <fullName evidence="2">Uncharacterized protein</fullName>
    </submittedName>
</protein>
<name>A0A5J5AYP3_9ASTE</name>
<keyword evidence="3" id="KW-1185">Reference proteome</keyword>
<dbReference type="OrthoDB" id="1934868at2759"/>
<evidence type="ECO:0000256" key="1">
    <source>
        <dbReference type="SAM" id="MobiDB-lite"/>
    </source>
</evidence>
<dbReference type="AlphaFoldDB" id="A0A5J5AYP3"/>
<dbReference type="PANTHER" id="PTHR36058">
    <property type="entry name" value="NUCLEOPHOSMIN"/>
    <property type="match status" value="1"/>
</dbReference>
<accession>A0A5J5AYP3</accession>
<organism evidence="2 3">
    <name type="scientific">Nyssa sinensis</name>
    <dbReference type="NCBI Taxonomy" id="561372"/>
    <lineage>
        <taxon>Eukaryota</taxon>
        <taxon>Viridiplantae</taxon>
        <taxon>Streptophyta</taxon>
        <taxon>Embryophyta</taxon>
        <taxon>Tracheophyta</taxon>
        <taxon>Spermatophyta</taxon>
        <taxon>Magnoliopsida</taxon>
        <taxon>eudicotyledons</taxon>
        <taxon>Gunneridae</taxon>
        <taxon>Pentapetalae</taxon>
        <taxon>asterids</taxon>
        <taxon>Cornales</taxon>
        <taxon>Nyssaceae</taxon>
        <taxon>Nyssa</taxon>
    </lineage>
</organism>
<sequence length="97" mass="11258">MVVECKTVERVCQEVMGYSDTDVAEYLYKNKPRIDSLVNYLCNDLTKACSTKPPTVPKDRTPGEPFVPMSSKEAEMEKMLRSMEMKRHTSTQNWEKF</sequence>
<gene>
    <name evidence="2" type="ORF">F0562_029912</name>
</gene>
<evidence type="ECO:0000313" key="2">
    <source>
        <dbReference type="EMBL" id="KAA8534872.1"/>
    </source>
</evidence>
<dbReference type="EMBL" id="CM018040">
    <property type="protein sequence ID" value="KAA8534872.1"/>
    <property type="molecule type" value="Genomic_DNA"/>
</dbReference>